<dbReference type="GO" id="GO:0055052">
    <property type="term" value="C:ATP-binding cassette (ABC) transporter complex, substrate-binding subunit-containing"/>
    <property type="evidence" value="ECO:0007669"/>
    <property type="project" value="TreeGrafter"/>
</dbReference>
<gene>
    <name evidence="6" type="ORF">GGQ63_001310</name>
</gene>
<dbReference type="Proteomes" id="UP000523821">
    <property type="component" value="Unassembled WGS sequence"/>
</dbReference>
<keyword evidence="2" id="KW-0813">Transport</keyword>
<accession>A0A7W9CUP2</accession>
<dbReference type="Gene3D" id="3.40.190.10">
    <property type="entry name" value="Periplasmic binding protein-like II"/>
    <property type="match status" value="1"/>
</dbReference>
<evidence type="ECO:0000256" key="1">
    <source>
        <dbReference type="ARBA" id="ARBA00008520"/>
    </source>
</evidence>
<dbReference type="EMBL" id="JACHOO010000002">
    <property type="protein sequence ID" value="MBB5752258.1"/>
    <property type="molecule type" value="Genomic_DNA"/>
</dbReference>
<keyword evidence="3 5" id="KW-0732">Signal</keyword>
<dbReference type="InterPro" id="IPR006059">
    <property type="entry name" value="SBP"/>
</dbReference>
<evidence type="ECO:0000256" key="5">
    <source>
        <dbReference type="SAM" id="SignalP"/>
    </source>
</evidence>
<sequence>MLKRPLLRGGLAAAALVAALGAAPVAFAKDVTVSVWAGGTSEPDHYRIDAIKIAAEQLEREAQIDGEDLKITVEGRAFNGWDEFKQAFTLAAQSGTGPNILVTGHEDIATWSQSGLIRPIENYVDFDAWPLSDLYPNLVDIASLNGTIYGVPQDAESRPFFAWIPHLKQIGWSEAQIASLPERVANGEYTLYDMLADAKKMQDAGVVEPGYGFYPRNSNGPDYWQFYTSFGGEIADPETGKLVFDRAAMQRTYKFFADAVAMGVTKKNHIGMPGDQWWHEVATGKAGFWHGGTWHFARYTGKEGNKDFFGTTQFSLIPAGDKGIGRANTLTHPLVYLVTAKGDEAEATIAARLIAIASEPRINVLHAISSAHLAISQAETTIPLYSENRWAAEATERLLATATAMPNHSQFSPYWDIYWKGLLATWTGEKTPDQAVAEAEAAVKEQLGDAIIIR</sequence>
<dbReference type="GO" id="GO:1901982">
    <property type="term" value="F:maltose binding"/>
    <property type="evidence" value="ECO:0007669"/>
    <property type="project" value="TreeGrafter"/>
</dbReference>
<dbReference type="GO" id="GO:0015768">
    <property type="term" value="P:maltose transport"/>
    <property type="evidence" value="ECO:0007669"/>
    <property type="project" value="TreeGrafter"/>
</dbReference>
<dbReference type="PANTHER" id="PTHR30061">
    <property type="entry name" value="MALTOSE-BINDING PERIPLASMIC PROTEIN"/>
    <property type="match status" value="1"/>
</dbReference>
<evidence type="ECO:0000256" key="4">
    <source>
        <dbReference type="ARBA" id="ARBA00022764"/>
    </source>
</evidence>
<proteinExistence type="inferred from homology"/>
<dbReference type="GO" id="GO:0042956">
    <property type="term" value="P:maltodextrin transmembrane transport"/>
    <property type="evidence" value="ECO:0007669"/>
    <property type="project" value="TreeGrafter"/>
</dbReference>
<reference evidence="6 7" key="1">
    <citation type="submission" date="2020-08" db="EMBL/GenBank/DDBJ databases">
        <title>Genomic Encyclopedia of Type Strains, Phase IV (KMG-IV): sequencing the most valuable type-strain genomes for metagenomic binning, comparative biology and taxonomic classification.</title>
        <authorList>
            <person name="Goeker M."/>
        </authorList>
    </citation>
    <scope>NUCLEOTIDE SEQUENCE [LARGE SCALE GENOMIC DNA]</scope>
    <source>
        <strain evidence="6 7">DSM 16268</strain>
    </source>
</reference>
<dbReference type="RefSeq" id="WP_183853744.1">
    <property type="nucleotide sequence ID" value="NZ_JACHOO010000002.1"/>
</dbReference>
<keyword evidence="4" id="KW-0574">Periplasm</keyword>
<protein>
    <submittedName>
        <fullName evidence="6">Inositol-phosphate transport system substrate-binding protein</fullName>
    </submittedName>
</protein>
<comment type="caution">
    <text evidence="6">The sequence shown here is derived from an EMBL/GenBank/DDBJ whole genome shotgun (WGS) entry which is preliminary data.</text>
</comment>
<comment type="similarity">
    <text evidence="1">Belongs to the bacterial solute-binding protein 1 family.</text>
</comment>
<organism evidence="6 7">
    <name type="scientific">Prosthecomicrobium pneumaticum</name>
    <dbReference type="NCBI Taxonomy" id="81895"/>
    <lineage>
        <taxon>Bacteria</taxon>
        <taxon>Pseudomonadati</taxon>
        <taxon>Pseudomonadota</taxon>
        <taxon>Alphaproteobacteria</taxon>
        <taxon>Hyphomicrobiales</taxon>
        <taxon>Kaistiaceae</taxon>
        <taxon>Prosthecomicrobium</taxon>
    </lineage>
</organism>
<dbReference type="Pfam" id="PF13416">
    <property type="entry name" value="SBP_bac_8"/>
    <property type="match status" value="1"/>
</dbReference>
<name>A0A7W9CUP2_9HYPH</name>
<evidence type="ECO:0000256" key="3">
    <source>
        <dbReference type="ARBA" id="ARBA00022729"/>
    </source>
</evidence>
<feature type="chain" id="PRO_5031257532" evidence="5">
    <location>
        <begin position="29"/>
        <end position="454"/>
    </location>
</feature>
<dbReference type="PANTHER" id="PTHR30061:SF50">
    <property type="entry name" value="MALTOSE_MALTODEXTRIN-BINDING PERIPLASMIC PROTEIN"/>
    <property type="match status" value="1"/>
</dbReference>
<evidence type="ECO:0000313" key="7">
    <source>
        <dbReference type="Proteomes" id="UP000523821"/>
    </source>
</evidence>
<evidence type="ECO:0000256" key="2">
    <source>
        <dbReference type="ARBA" id="ARBA00022448"/>
    </source>
</evidence>
<dbReference type="AlphaFoldDB" id="A0A7W9CUP2"/>
<keyword evidence="7" id="KW-1185">Reference proteome</keyword>
<dbReference type="SUPFAM" id="SSF53850">
    <property type="entry name" value="Periplasmic binding protein-like II"/>
    <property type="match status" value="1"/>
</dbReference>
<evidence type="ECO:0000313" key="6">
    <source>
        <dbReference type="EMBL" id="MBB5752258.1"/>
    </source>
</evidence>
<feature type="signal peptide" evidence="5">
    <location>
        <begin position="1"/>
        <end position="28"/>
    </location>
</feature>